<sequence>MPGLELRREAKGRDELVCRKCDARFPEGRATQDGWHYSCPECGEAEGIGEGLRRVRPTEQ</sequence>
<dbReference type="NCBIfam" id="NF041915">
    <property type="entry name" value="HVO_2901"/>
    <property type="match status" value="1"/>
</dbReference>
<gene>
    <name evidence="1" type="ORF">ACFO0N_14080</name>
</gene>
<dbReference type="RefSeq" id="WP_303651526.1">
    <property type="nucleotide sequence ID" value="NZ_JAODIW010000004.1"/>
</dbReference>
<dbReference type="EMBL" id="JBHSDS010000007">
    <property type="protein sequence ID" value="MFC4359074.1"/>
    <property type="molecule type" value="Genomic_DNA"/>
</dbReference>
<keyword evidence="2" id="KW-1185">Reference proteome</keyword>
<reference evidence="1 2" key="1">
    <citation type="journal article" date="2019" name="Int. J. Syst. Evol. Microbiol.">
        <title>The Global Catalogue of Microorganisms (GCM) 10K type strain sequencing project: providing services to taxonomists for standard genome sequencing and annotation.</title>
        <authorList>
            <consortium name="The Broad Institute Genomics Platform"/>
            <consortium name="The Broad Institute Genome Sequencing Center for Infectious Disease"/>
            <person name="Wu L."/>
            <person name="Ma J."/>
        </authorList>
    </citation>
    <scope>NUCLEOTIDE SEQUENCE [LARGE SCALE GENOMIC DNA]</scope>
    <source>
        <strain evidence="1 2">CGMCC 1.12553</strain>
    </source>
</reference>
<evidence type="ECO:0000313" key="2">
    <source>
        <dbReference type="Proteomes" id="UP001595921"/>
    </source>
</evidence>
<dbReference type="InterPro" id="IPR049703">
    <property type="entry name" value="HVO_2901-like"/>
</dbReference>
<protein>
    <submittedName>
        <fullName evidence="1">HVO_2901 family zinc finger protein</fullName>
    </submittedName>
</protein>
<dbReference type="AlphaFoldDB" id="A0ABD5PEW8"/>
<organism evidence="1 2">
    <name type="scientific">Halobium salinum</name>
    <dbReference type="NCBI Taxonomy" id="1364940"/>
    <lineage>
        <taxon>Archaea</taxon>
        <taxon>Methanobacteriati</taxon>
        <taxon>Methanobacteriota</taxon>
        <taxon>Stenosarchaea group</taxon>
        <taxon>Halobacteria</taxon>
        <taxon>Halobacteriales</taxon>
        <taxon>Haloferacaceae</taxon>
        <taxon>Halobium</taxon>
    </lineage>
</organism>
<evidence type="ECO:0000313" key="1">
    <source>
        <dbReference type="EMBL" id="MFC4359074.1"/>
    </source>
</evidence>
<accession>A0ABD5PEW8</accession>
<proteinExistence type="predicted"/>
<name>A0ABD5PEW8_9EURY</name>
<comment type="caution">
    <text evidence="1">The sequence shown here is derived from an EMBL/GenBank/DDBJ whole genome shotgun (WGS) entry which is preliminary data.</text>
</comment>
<dbReference type="Proteomes" id="UP001595921">
    <property type="component" value="Unassembled WGS sequence"/>
</dbReference>